<dbReference type="EMBL" id="JBHSZP010000014">
    <property type="protein sequence ID" value="MFC7089429.1"/>
    <property type="molecule type" value="Genomic_DNA"/>
</dbReference>
<dbReference type="Proteomes" id="UP001596411">
    <property type="component" value="Unassembled WGS sequence"/>
</dbReference>
<evidence type="ECO:0000313" key="1">
    <source>
        <dbReference type="EMBL" id="MFC7089429.1"/>
    </source>
</evidence>
<proteinExistence type="predicted"/>
<evidence type="ECO:0000313" key="2">
    <source>
        <dbReference type="Proteomes" id="UP001596411"/>
    </source>
</evidence>
<reference evidence="2" key="1">
    <citation type="journal article" date="2019" name="Int. J. Syst. Evol. Microbiol.">
        <title>The Global Catalogue of Microorganisms (GCM) 10K type strain sequencing project: providing services to taxonomists for standard genome sequencing and annotation.</title>
        <authorList>
            <consortium name="The Broad Institute Genomics Platform"/>
            <consortium name="The Broad Institute Genome Sequencing Center for Infectious Disease"/>
            <person name="Wu L."/>
            <person name="Ma J."/>
        </authorList>
    </citation>
    <scope>NUCLEOTIDE SEQUENCE [LARGE SCALE GENOMIC DNA]</scope>
    <source>
        <strain evidence="2">CGMCC 1.13666</strain>
    </source>
</reference>
<organism evidence="1 2">
    <name type="scientific">Halomonas salifodinae</name>
    <dbReference type="NCBI Taxonomy" id="438745"/>
    <lineage>
        <taxon>Bacteria</taxon>
        <taxon>Pseudomonadati</taxon>
        <taxon>Pseudomonadota</taxon>
        <taxon>Gammaproteobacteria</taxon>
        <taxon>Oceanospirillales</taxon>
        <taxon>Halomonadaceae</taxon>
        <taxon>Halomonas</taxon>
    </lineage>
</organism>
<protein>
    <submittedName>
        <fullName evidence="1">PA3496 family putative envelope integrity protein</fullName>
    </submittedName>
</protein>
<gene>
    <name evidence="1" type="ORF">ACFQH5_07705</name>
</gene>
<dbReference type="RefSeq" id="WP_346060808.1">
    <property type="nucleotide sequence ID" value="NZ_BAAADR010000002.1"/>
</dbReference>
<comment type="caution">
    <text evidence="1">The sequence shown here is derived from an EMBL/GenBank/DDBJ whole genome shotgun (WGS) entry which is preliminary data.</text>
</comment>
<name>A0ABW2EWY0_9GAMM</name>
<sequence>MRDMERLSTLRNELLDIFMSMENDEHQQRQKSAAVRHLRARRGIELHGEFKRLEQEISDLDDALQ</sequence>
<keyword evidence="2" id="KW-1185">Reference proteome</keyword>
<accession>A0ABW2EWY0</accession>
<dbReference type="NCBIfam" id="NF046101">
    <property type="entry name" value="PA3496_fam"/>
    <property type="match status" value="1"/>
</dbReference>
<dbReference type="InterPro" id="IPR058059">
    <property type="entry name" value="PA3496-like"/>
</dbReference>